<sequence>MANGEYRNVLRILVQNFINSLKPRTIRGNAIGKDYIGNKYYEIPANPSSGKRKPSRWYDPPKGQDFQDPIPAEWEAWLRMRRLEPPSEEEVAKNLAIAEMKKINAAKLEKQRLAEGGSLPAPAEKGHESFPTYEEYHGGDPENKYRK</sequence>
<organism evidence="3 4">
    <name type="scientific">Brenthis ino</name>
    <name type="common">lesser marbled fritillary</name>
    <dbReference type="NCBI Taxonomy" id="405034"/>
    <lineage>
        <taxon>Eukaryota</taxon>
        <taxon>Metazoa</taxon>
        <taxon>Ecdysozoa</taxon>
        <taxon>Arthropoda</taxon>
        <taxon>Hexapoda</taxon>
        <taxon>Insecta</taxon>
        <taxon>Pterygota</taxon>
        <taxon>Neoptera</taxon>
        <taxon>Endopterygota</taxon>
        <taxon>Lepidoptera</taxon>
        <taxon>Glossata</taxon>
        <taxon>Ditrysia</taxon>
        <taxon>Papilionoidea</taxon>
        <taxon>Nymphalidae</taxon>
        <taxon>Heliconiinae</taxon>
        <taxon>Argynnini</taxon>
        <taxon>Brenthis</taxon>
    </lineage>
</organism>
<evidence type="ECO:0000256" key="1">
    <source>
        <dbReference type="ARBA" id="ARBA00007355"/>
    </source>
</evidence>
<dbReference type="GO" id="GO:0005739">
    <property type="term" value="C:mitochondrion"/>
    <property type="evidence" value="ECO:0007669"/>
    <property type="project" value="TreeGrafter"/>
</dbReference>
<feature type="compositionally biased region" description="Basic and acidic residues" evidence="2">
    <location>
        <begin position="124"/>
        <end position="147"/>
    </location>
</feature>
<dbReference type="AlphaFoldDB" id="A0A8J9YH34"/>
<dbReference type="GO" id="GO:0032981">
    <property type="term" value="P:mitochondrial respiratory chain complex I assembly"/>
    <property type="evidence" value="ECO:0007669"/>
    <property type="project" value="TreeGrafter"/>
</dbReference>
<dbReference type="Pfam" id="PF05071">
    <property type="entry name" value="NDUFA12"/>
    <property type="match status" value="1"/>
</dbReference>
<dbReference type="PANTHER" id="PTHR32470:SF2">
    <property type="entry name" value="NADH DEHYDROGENASE [UBIQUINONE] 1 ALPHA SUBCOMPLEX ASSEMBLY FACTOR 2"/>
    <property type="match status" value="1"/>
</dbReference>
<feature type="non-terminal residue" evidence="3">
    <location>
        <position position="147"/>
    </location>
</feature>
<feature type="region of interest" description="Disordered" evidence="2">
    <location>
        <begin position="114"/>
        <end position="147"/>
    </location>
</feature>
<protein>
    <recommendedName>
        <fullName evidence="5">NADH dehydrogenase [ubiquinone] 1 alpha subcomplex assembly factor 2</fullName>
    </recommendedName>
</protein>
<accession>A0A8J9YH34</accession>
<keyword evidence="4" id="KW-1185">Reference proteome</keyword>
<dbReference type="Proteomes" id="UP000838878">
    <property type="component" value="Chromosome 6"/>
</dbReference>
<gene>
    <name evidence="3" type="ORF">BINO364_LOCUS12857</name>
</gene>
<feature type="region of interest" description="Disordered" evidence="2">
    <location>
        <begin position="43"/>
        <end position="68"/>
    </location>
</feature>
<evidence type="ECO:0000313" key="3">
    <source>
        <dbReference type="EMBL" id="CAH0727526.1"/>
    </source>
</evidence>
<dbReference type="OrthoDB" id="10255576at2759"/>
<proteinExistence type="inferred from homology"/>
<dbReference type="PANTHER" id="PTHR32470">
    <property type="entry name" value="ADH DEHYDROGENASE [UBIQUINONE] 1 ALPHA SUBCOMPLEX ASSEMBLY FACTOR 2"/>
    <property type="match status" value="1"/>
</dbReference>
<dbReference type="InterPro" id="IPR052618">
    <property type="entry name" value="ComplexI_NDUFA12"/>
</dbReference>
<name>A0A8J9YH34_9NEOP</name>
<dbReference type="GO" id="GO:0045271">
    <property type="term" value="C:respiratory chain complex I"/>
    <property type="evidence" value="ECO:0007669"/>
    <property type="project" value="InterPro"/>
</dbReference>
<evidence type="ECO:0000256" key="2">
    <source>
        <dbReference type="SAM" id="MobiDB-lite"/>
    </source>
</evidence>
<dbReference type="EMBL" id="OV170226">
    <property type="protein sequence ID" value="CAH0727526.1"/>
    <property type="molecule type" value="Genomic_DNA"/>
</dbReference>
<comment type="similarity">
    <text evidence="1">Belongs to the complex I NDUFA12 subunit family.</text>
</comment>
<evidence type="ECO:0000313" key="4">
    <source>
        <dbReference type="Proteomes" id="UP000838878"/>
    </source>
</evidence>
<reference evidence="3" key="1">
    <citation type="submission" date="2021-12" db="EMBL/GenBank/DDBJ databases">
        <authorList>
            <person name="Martin H S."/>
        </authorList>
    </citation>
    <scope>NUCLEOTIDE SEQUENCE</scope>
</reference>
<dbReference type="InterPro" id="IPR007763">
    <property type="entry name" value="NDUFA12"/>
</dbReference>
<evidence type="ECO:0008006" key="5">
    <source>
        <dbReference type="Google" id="ProtNLM"/>
    </source>
</evidence>